<evidence type="ECO:0000256" key="1">
    <source>
        <dbReference type="SAM" id="MobiDB-lite"/>
    </source>
</evidence>
<dbReference type="AlphaFoldDB" id="A0A1H8P724"/>
<feature type="region of interest" description="Disordered" evidence="1">
    <location>
        <begin position="154"/>
        <end position="175"/>
    </location>
</feature>
<dbReference type="EMBL" id="FODE01000083">
    <property type="protein sequence ID" value="SEO37730.1"/>
    <property type="molecule type" value="Genomic_DNA"/>
</dbReference>
<name>A0A1H8P724_9RHOB</name>
<keyword evidence="3" id="KW-1185">Reference proteome</keyword>
<dbReference type="RefSeq" id="WP_090617936.1">
    <property type="nucleotide sequence ID" value="NZ_CP067127.1"/>
</dbReference>
<organism evidence="2 3">
    <name type="scientific">Paracoccus alcaliphilus</name>
    <dbReference type="NCBI Taxonomy" id="34002"/>
    <lineage>
        <taxon>Bacteria</taxon>
        <taxon>Pseudomonadati</taxon>
        <taxon>Pseudomonadota</taxon>
        <taxon>Alphaproteobacteria</taxon>
        <taxon>Rhodobacterales</taxon>
        <taxon>Paracoccaceae</taxon>
        <taxon>Paracoccus</taxon>
    </lineage>
</organism>
<accession>A0A1H8P724</accession>
<evidence type="ECO:0000313" key="2">
    <source>
        <dbReference type="EMBL" id="SEO37730.1"/>
    </source>
</evidence>
<proteinExistence type="predicted"/>
<dbReference type="OrthoDB" id="7865488at2"/>
<dbReference type="Proteomes" id="UP000199054">
    <property type="component" value="Unassembled WGS sequence"/>
</dbReference>
<gene>
    <name evidence="2" type="ORF">SAMN04489859_10834</name>
</gene>
<protein>
    <submittedName>
        <fullName evidence="2">Uncharacterized protein</fullName>
    </submittedName>
</protein>
<sequence>MANAAHTTPIEATEGLPHPGSFTDTVITNSFSRLLDALASLIGAERDIADVDVWDPAYRPWLTDAEHAHQLVTDLLRVISDTHPQHAVDLPLIRMSSAIHMLLGSEAPHELHHALRLIQDPQFDADPDHGETDWHIQELILIAQDRAMELASLDPYQSHDDPDPELDIWPDPLAA</sequence>
<evidence type="ECO:0000313" key="3">
    <source>
        <dbReference type="Proteomes" id="UP000199054"/>
    </source>
</evidence>
<reference evidence="2 3" key="1">
    <citation type="submission" date="2016-10" db="EMBL/GenBank/DDBJ databases">
        <authorList>
            <person name="de Groot N.N."/>
        </authorList>
    </citation>
    <scope>NUCLEOTIDE SEQUENCE [LARGE SCALE GENOMIC DNA]</scope>
    <source>
        <strain evidence="2 3">DSM 8512</strain>
    </source>
</reference>